<evidence type="ECO:0000256" key="5">
    <source>
        <dbReference type="ARBA" id="ARBA00022786"/>
    </source>
</evidence>
<name>A0A4U6WGA0_SETVI</name>
<evidence type="ECO:0000256" key="2">
    <source>
        <dbReference type="ARBA" id="ARBA00004906"/>
    </source>
</evidence>
<evidence type="ECO:0000313" key="8">
    <source>
        <dbReference type="EMBL" id="TKW40793.1"/>
    </source>
</evidence>
<dbReference type="Gene3D" id="3.40.50.620">
    <property type="entry name" value="HUPs"/>
    <property type="match status" value="1"/>
</dbReference>
<keyword evidence="4" id="KW-0808">Transferase</keyword>
<dbReference type="Gramene" id="TKW40793">
    <property type="protein sequence ID" value="TKW40793"/>
    <property type="gene ID" value="SEVIR_1G269200v2"/>
</dbReference>
<evidence type="ECO:0000313" key="9">
    <source>
        <dbReference type="Proteomes" id="UP000298652"/>
    </source>
</evidence>
<dbReference type="Pfam" id="PF04564">
    <property type="entry name" value="U-box"/>
    <property type="match status" value="1"/>
</dbReference>
<proteinExistence type="predicted"/>
<dbReference type="InterPro" id="IPR013083">
    <property type="entry name" value="Znf_RING/FYVE/PHD"/>
</dbReference>
<reference evidence="8" key="1">
    <citation type="submission" date="2019-03" db="EMBL/GenBank/DDBJ databases">
        <title>WGS assembly of Setaria viridis.</title>
        <authorList>
            <person name="Huang P."/>
            <person name="Jenkins J."/>
            <person name="Grimwood J."/>
            <person name="Barry K."/>
            <person name="Healey A."/>
            <person name="Mamidi S."/>
            <person name="Sreedasyam A."/>
            <person name="Shu S."/>
            <person name="Feldman M."/>
            <person name="Wu J."/>
            <person name="Yu Y."/>
            <person name="Chen C."/>
            <person name="Johnson J."/>
            <person name="Rokhsar D."/>
            <person name="Baxter I."/>
            <person name="Schmutz J."/>
            <person name="Brutnell T."/>
            <person name="Kellogg E."/>
        </authorList>
    </citation>
    <scope>NUCLEOTIDE SEQUENCE [LARGE SCALE GENOMIC DNA]</scope>
</reference>
<feature type="coiled-coil region" evidence="6">
    <location>
        <begin position="420"/>
        <end position="447"/>
    </location>
</feature>
<evidence type="ECO:0000256" key="6">
    <source>
        <dbReference type="SAM" id="Coils"/>
    </source>
</evidence>
<feature type="coiled-coil region" evidence="6">
    <location>
        <begin position="275"/>
        <end position="369"/>
    </location>
</feature>
<evidence type="ECO:0000259" key="7">
    <source>
        <dbReference type="PROSITE" id="PS51698"/>
    </source>
</evidence>
<keyword evidence="6" id="KW-0175">Coiled coil</keyword>
<sequence length="535" mass="61503">MERAAGVVRVSGRPAAVDKVFVAVDEEHGRGTLLWALQNLAKEGAMIVIVHVHCPAQTIRVMGVEVHHTMINPQVVDAHRKKERAKAEEKLDEYVLMCTRRKFRCQKLTTENDEVAKGLEELIALHGITHLVMGAAADGRYSNALLSWRLNWSKTACRLMEAAKESCKIWFTCKGHLVCTREGNGKSFAKLPPPTEEALIEVQYFRELAHEESTKRRKAEQDLFSALQMIGEWKMLHQHEIWGRQAIEEQYLRDRQEVREMIRKFEAIYDQLDDVQELKWRITEMETARKNHKEALITSNNFIKILQADNENLQQELMQRITEMESAREDHKEELAVSKSRVKMLQADKKKLQRELKQCITEMESARKDHKEELVTSNYLVKKLQADNKKLHHDLNRCITDIQSARKDYEEELTTSKYLVELLQSDKETLQKDLQAALTEAVDLRRKSLLSSASEADSTSPPSYFVCPISQEVMSDPHVAADGFTYGGEEIRGWLDSGHDTSPMTNLKLSHSVLTPNRALRSAILEWQQQQQHST</sequence>
<evidence type="ECO:0000256" key="1">
    <source>
        <dbReference type="ARBA" id="ARBA00000900"/>
    </source>
</evidence>
<dbReference type="SMART" id="SM00504">
    <property type="entry name" value="Ubox"/>
    <property type="match status" value="1"/>
</dbReference>
<dbReference type="PANTHER" id="PTHR45647:SF100">
    <property type="entry name" value="U-BOX DOMAIN-CONTAINING PROTEIN 33"/>
    <property type="match status" value="1"/>
</dbReference>
<organism evidence="8 9">
    <name type="scientific">Setaria viridis</name>
    <name type="common">Green bristlegrass</name>
    <name type="synonym">Setaria italica subsp. viridis</name>
    <dbReference type="NCBI Taxonomy" id="4556"/>
    <lineage>
        <taxon>Eukaryota</taxon>
        <taxon>Viridiplantae</taxon>
        <taxon>Streptophyta</taxon>
        <taxon>Embryophyta</taxon>
        <taxon>Tracheophyta</taxon>
        <taxon>Spermatophyta</taxon>
        <taxon>Magnoliopsida</taxon>
        <taxon>Liliopsida</taxon>
        <taxon>Poales</taxon>
        <taxon>Poaceae</taxon>
        <taxon>PACMAD clade</taxon>
        <taxon>Panicoideae</taxon>
        <taxon>Panicodae</taxon>
        <taxon>Paniceae</taxon>
        <taxon>Cenchrinae</taxon>
        <taxon>Setaria</taxon>
    </lineage>
</organism>
<dbReference type="EC" id="2.3.2.27" evidence="3"/>
<dbReference type="SUPFAM" id="SSF52402">
    <property type="entry name" value="Adenine nucleotide alpha hydrolases-like"/>
    <property type="match status" value="1"/>
</dbReference>
<evidence type="ECO:0000256" key="3">
    <source>
        <dbReference type="ARBA" id="ARBA00012483"/>
    </source>
</evidence>
<comment type="pathway">
    <text evidence="2">Protein modification; protein ubiquitination.</text>
</comment>
<accession>A0A4U6WGA0</accession>
<keyword evidence="5" id="KW-0833">Ubl conjugation pathway</keyword>
<keyword evidence="9" id="KW-1185">Reference proteome</keyword>
<dbReference type="PROSITE" id="PS51698">
    <property type="entry name" value="U_BOX"/>
    <property type="match status" value="1"/>
</dbReference>
<gene>
    <name evidence="8" type="ORF">SEVIR_1G269200v2</name>
</gene>
<dbReference type="AlphaFoldDB" id="A0A4U6WGA0"/>
<dbReference type="EMBL" id="CM016552">
    <property type="protein sequence ID" value="TKW40793.1"/>
    <property type="molecule type" value="Genomic_DNA"/>
</dbReference>
<dbReference type="SUPFAM" id="SSF57850">
    <property type="entry name" value="RING/U-box"/>
    <property type="match status" value="1"/>
</dbReference>
<dbReference type="InterPro" id="IPR014729">
    <property type="entry name" value="Rossmann-like_a/b/a_fold"/>
</dbReference>
<dbReference type="Proteomes" id="UP000298652">
    <property type="component" value="Chromosome 1"/>
</dbReference>
<dbReference type="UniPathway" id="UPA00143"/>
<feature type="domain" description="U-box" evidence="7">
    <location>
        <begin position="460"/>
        <end position="534"/>
    </location>
</feature>
<evidence type="ECO:0000256" key="4">
    <source>
        <dbReference type="ARBA" id="ARBA00022679"/>
    </source>
</evidence>
<dbReference type="GO" id="GO:0016567">
    <property type="term" value="P:protein ubiquitination"/>
    <property type="evidence" value="ECO:0007669"/>
    <property type="project" value="UniProtKB-UniPathway"/>
</dbReference>
<dbReference type="InterPro" id="IPR003613">
    <property type="entry name" value="Ubox_domain"/>
</dbReference>
<dbReference type="OMA" id="CITEMES"/>
<dbReference type="InterPro" id="IPR051348">
    <property type="entry name" value="U-box_ubiquitin_ligases"/>
</dbReference>
<dbReference type="PANTHER" id="PTHR45647">
    <property type="entry name" value="OS02G0152300 PROTEIN"/>
    <property type="match status" value="1"/>
</dbReference>
<dbReference type="CDD" id="cd01989">
    <property type="entry name" value="USP_STK_Ubox_N"/>
    <property type="match status" value="1"/>
</dbReference>
<dbReference type="Gene3D" id="3.30.40.10">
    <property type="entry name" value="Zinc/RING finger domain, C3HC4 (zinc finger)"/>
    <property type="match status" value="1"/>
</dbReference>
<dbReference type="GO" id="GO:0061630">
    <property type="term" value="F:ubiquitin protein ligase activity"/>
    <property type="evidence" value="ECO:0007669"/>
    <property type="project" value="UniProtKB-EC"/>
</dbReference>
<dbReference type="CDD" id="cd16655">
    <property type="entry name" value="RING-Ubox_WDSUB1-like"/>
    <property type="match status" value="1"/>
</dbReference>
<comment type="catalytic activity">
    <reaction evidence="1">
        <text>S-ubiquitinyl-[E2 ubiquitin-conjugating enzyme]-L-cysteine + [acceptor protein]-L-lysine = [E2 ubiquitin-conjugating enzyme]-L-cysteine + N(6)-ubiquitinyl-[acceptor protein]-L-lysine.</text>
        <dbReference type="EC" id="2.3.2.27"/>
    </reaction>
</comment>
<protein>
    <recommendedName>
        <fullName evidence="3">RING-type E3 ubiquitin transferase</fullName>
        <ecNumber evidence="3">2.3.2.27</ecNumber>
    </recommendedName>
</protein>